<dbReference type="SUPFAM" id="SSF53850">
    <property type="entry name" value="Periplasmic binding protein-like II"/>
    <property type="match status" value="1"/>
</dbReference>
<dbReference type="InterPro" id="IPR001638">
    <property type="entry name" value="Solute-binding_3/MltF_N"/>
</dbReference>
<organism evidence="4 5">
    <name type="scientific">Metallococcus carri</name>
    <dbReference type="NCBI Taxonomy" id="1656884"/>
    <lineage>
        <taxon>Bacteria</taxon>
        <taxon>Bacillati</taxon>
        <taxon>Actinomycetota</taxon>
        <taxon>Actinomycetes</taxon>
        <taxon>Micrococcales</taxon>
        <taxon>Dermacoccaceae</taxon>
        <taxon>Metallococcus</taxon>
    </lineage>
</organism>
<evidence type="ECO:0000256" key="1">
    <source>
        <dbReference type="ARBA" id="ARBA00022729"/>
    </source>
</evidence>
<dbReference type="Gene3D" id="3.40.190.10">
    <property type="entry name" value="Periplasmic binding protein-like II"/>
    <property type="match status" value="2"/>
</dbReference>
<feature type="signal peptide" evidence="2">
    <location>
        <begin position="1"/>
        <end position="23"/>
    </location>
</feature>
<gene>
    <name evidence="4" type="ORF">G9U51_15540</name>
</gene>
<evidence type="ECO:0000259" key="3">
    <source>
        <dbReference type="SMART" id="SM00062"/>
    </source>
</evidence>
<feature type="chain" id="PRO_5038571092" evidence="2">
    <location>
        <begin position="24"/>
        <end position="311"/>
    </location>
</feature>
<name>A0A967EBP6_9MICO</name>
<keyword evidence="5" id="KW-1185">Reference proteome</keyword>
<dbReference type="SMART" id="SM00062">
    <property type="entry name" value="PBPb"/>
    <property type="match status" value="1"/>
</dbReference>
<evidence type="ECO:0000256" key="2">
    <source>
        <dbReference type="SAM" id="SignalP"/>
    </source>
</evidence>
<comment type="caution">
    <text evidence="4">The sequence shown here is derived from an EMBL/GenBank/DDBJ whole genome shotgun (WGS) entry which is preliminary data.</text>
</comment>
<proteinExistence type="predicted"/>
<dbReference type="RefSeq" id="WP_166198205.1">
    <property type="nucleotide sequence ID" value="NZ_JAAOIV010000013.1"/>
</dbReference>
<keyword evidence="1 2" id="KW-0732">Signal</keyword>
<protein>
    <submittedName>
        <fullName evidence="4">Transporter substrate-binding domain-containing protein</fullName>
    </submittedName>
</protein>
<evidence type="ECO:0000313" key="4">
    <source>
        <dbReference type="EMBL" id="NHN57184.1"/>
    </source>
</evidence>
<dbReference type="AlphaFoldDB" id="A0A967EBP6"/>
<reference evidence="4" key="1">
    <citation type="submission" date="2020-03" db="EMBL/GenBank/DDBJ databases">
        <title>Draft sequencing of Calidifontibacter sp. DB0510.</title>
        <authorList>
            <person name="Kim D.-U."/>
        </authorList>
    </citation>
    <scope>NUCLEOTIDE SEQUENCE</scope>
    <source>
        <strain evidence="4">DB0510</strain>
    </source>
</reference>
<dbReference type="EMBL" id="JAAOIV010000013">
    <property type="protein sequence ID" value="NHN57184.1"/>
    <property type="molecule type" value="Genomic_DNA"/>
</dbReference>
<dbReference type="Pfam" id="PF00497">
    <property type="entry name" value="SBP_bac_3"/>
    <property type="match status" value="1"/>
</dbReference>
<evidence type="ECO:0000313" key="5">
    <source>
        <dbReference type="Proteomes" id="UP000744769"/>
    </source>
</evidence>
<dbReference type="Proteomes" id="UP000744769">
    <property type="component" value="Unassembled WGS sequence"/>
</dbReference>
<feature type="domain" description="Solute-binding protein family 3/N-terminal" evidence="3">
    <location>
        <begin position="68"/>
        <end position="296"/>
    </location>
</feature>
<dbReference type="PANTHER" id="PTHR35936">
    <property type="entry name" value="MEMBRANE-BOUND LYTIC MUREIN TRANSGLYCOSYLASE F"/>
    <property type="match status" value="1"/>
</dbReference>
<dbReference type="PROSITE" id="PS51257">
    <property type="entry name" value="PROKAR_LIPOPROTEIN"/>
    <property type="match status" value="1"/>
</dbReference>
<sequence length="311" mass="32494">MPSPLLRRAAPAVATVFTLATLAGCGSNSPDSSSQSGAPGGSANAVAAVQINSAARKLLPADVQSSQQLTLGATRVTGTSALPHTGIQDGKEVGLDIDLRAAVAKSLGITWKVQTGTFPTIVPGVQNGKYQVGQANFGVTKERLKIVDFATYLNDGQAFVGSKQVKVQSVTKLSDVCGLKIATGSGTTFQKLLETHKNECAAQGKQPYTVQYFSDNAPIYLGLQNGKIDAYFGPTLSLKVLVKKLDGTRFLGQVTQTPVGFITAKGSPIAPALIAAINGLIKDGTYAKIFAKWGVPFSAIKQSQLNPRPTF</sequence>
<dbReference type="PANTHER" id="PTHR35936:SF17">
    <property type="entry name" value="ARGININE-BINDING EXTRACELLULAR PROTEIN ARTP"/>
    <property type="match status" value="1"/>
</dbReference>
<accession>A0A967EBP6</accession>